<dbReference type="AlphaFoldDB" id="A0AAU7BRG8"/>
<name>A0AAU7BRG8_9FLAO</name>
<reference evidence="2" key="1">
    <citation type="submission" date="2024-05" db="EMBL/GenBank/DDBJ databases">
        <title>Pontimicrobium maritimus sp. nov., isolated form sea water.</title>
        <authorList>
            <person name="Muhammad N."/>
            <person name="Vuong T.Q."/>
            <person name="Han H.L."/>
            <person name="Kim S.-G."/>
        </authorList>
    </citation>
    <scope>NUCLEOTIDE SEQUENCE</scope>
    <source>
        <strain evidence="2">SW4</strain>
    </source>
</reference>
<keyword evidence="1" id="KW-0732">Signal</keyword>
<feature type="chain" id="PRO_5043783836" description="Adhesin domain-containing protein" evidence="1">
    <location>
        <begin position="21"/>
        <end position="247"/>
    </location>
</feature>
<evidence type="ECO:0000256" key="1">
    <source>
        <dbReference type="SAM" id="SignalP"/>
    </source>
</evidence>
<feature type="signal peptide" evidence="1">
    <location>
        <begin position="1"/>
        <end position="20"/>
    </location>
</feature>
<evidence type="ECO:0008006" key="3">
    <source>
        <dbReference type="Google" id="ProtNLM"/>
    </source>
</evidence>
<sequence length="247" mass="26968">MKKINILLLLFVSFSLNVFSQINETSKSKIIKLSDPSKTGKIVLKQVKGNIEVTAYEGKDVEITILGINADDTNFENIVIDEFNNIITIRNKTPQITFNYKIKVPKKTNLNLKTISNGNIKVEGVSGNLELSNGSGNIIGLYISGTTSADTTSGDIFLSFDSIFSDSIMAFSSYSGKISLLFPKNINANINATSKKGIIETGFEVFSNDGTKIQNFTNQLSGKINGGGSKLIVRTHYKNILIKPITL</sequence>
<accession>A0AAU7BRG8</accession>
<dbReference type="RefSeq" id="WP_347922921.1">
    <property type="nucleotide sequence ID" value="NZ_CP157199.1"/>
</dbReference>
<gene>
    <name evidence="2" type="ORF">ABGB03_12565</name>
</gene>
<dbReference type="EMBL" id="CP157199">
    <property type="protein sequence ID" value="XBG60691.1"/>
    <property type="molecule type" value="Genomic_DNA"/>
</dbReference>
<protein>
    <recommendedName>
        <fullName evidence="3">Adhesin domain-containing protein</fullName>
    </recommendedName>
</protein>
<organism evidence="2">
    <name type="scientific">Pontimicrobium sp. SW4</name>
    <dbReference type="NCBI Taxonomy" id="3153519"/>
    <lineage>
        <taxon>Bacteria</taxon>
        <taxon>Pseudomonadati</taxon>
        <taxon>Bacteroidota</taxon>
        <taxon>Flavobacteriia</taxon>
        <taxon>Flavobacteriales</taxon>
        <taxon>Flavobacteriaceae</taxon>
        <taxon>Pontimicrobium</taxon>
    </lineage>
</organism>
<evidence type="ECO:0000313" key="2">
    <source>
        <dbReference type="EMBL" id="XBG60691.1"/>
    </source>
</evidence>
<proteinExistence type="predicted"/>